<sequence length="456" mass="50226">MAQINPPSFAHAPRRSSHKRKRSESAAPSSSFSVGEDRAINPLCYTPATLRQLQVAGHSDADLLPSTSVAQFPHRPLPPSPLPAQSRFSRPPSVAAAAAAADDDGWETEGEGKDEGEGENESEDAETAARAARGRQQPRARGRRPVPRDARLWPAGALRGLGPACGPAQGRVLGRRGRDPDAAGRGRRRGKRKLVAANHRPRRWGRAANMPAVRDFFMALIHQYPYNKLHPRAVSALDFWPALLGCELYNAHAEHARALRRLEVAEAEEDEEEGNDDDDEGWSGGGPMDEGDDDYYHDGGGGGVRRAADRAERRRAARDQLRREALRQMREVARSMDDLMVGPPYSASHELLRLRGMVALYMGDLAMPPPRSPPPPGRGDDDDDDDDVELHEARTQRDTERERARRMFSKLLEGGGEVEDWIRDFVTRCGHDGEEDDDSSIINLGALSSSLPIRGR</sequence>
<feature type="compositionally biased region" description="Acidic residues" evidence="1">
    <location>
        <begin position="116"/>
        <end position="126"/>
    </location>
</feature>
<proteinExistence type="predicted"/>
<dbReference type="GeneID" id="20354112"/>
<dbReference type="PANTHER" id="PTHR28244">
    <property type="entry name" value="RNA POLYMERASE I-SPECIFIC TRANSCRIPTION INITIATION FACTOR RRN11"/>
    <property type="match status" value="1"/>
</dbReference>
<dbReference type="PANTHER" id="PTHR28244:SF1">
    <property type="entry name" value="RNA POLYMERASE I-SPECIFIC TRANSCRIPTION INITIATION FACTOR RRN11"/>
    <property type="match status" value="1"/>
</dbReference>
<feature type="region of interest" description="Disordered" evidence="1">
    <location>
        <begin position="266"/>
        <end position="318"/>
    </location>
</feature>
<feature type="compositionally biased region" description="Acidic residues" evidence="1">
    <location>
        <begin position="266"/>
        <end position="281"/>
    </location>
</feature>
<dbReference type="AlphaFoldDB" id="J3PJH2"/>
<feature type="compositionally biased region" description="Acidic residues" evidence="1">
    <location>
        <begin position="380"/>
        <end position="389"/>
    </location>
</feature>
<dbReference type="OrthoDB" id="2159786at2759"/>
<reference evidence="4" key="1">
    <citation type="submission" date="2010-07" db="EMBL/GenBank/DDBJ databases">
        <title>The genome sequence of Gaeumannomyces graminis var. tritici strain R3-111a-1.</title>
        <authorList>
            <consortium name="The Broad Institute Genome Sequencing Platform"/>
            <person name="Ma L.-J."/>
            <person name="Dead R."/>
            <person name="Young S."/>
            <person name="Zeng Q."/>
            <person name="Koehrsen M."/>
            <person name="Alvarado L."/>
            <person name="Berlin A."/>
            <person name="Chapman S.B."/>
            <person name="Chen Z."/>
            <person name="Freedman E."/>
            <person name="Gellesch M."/>
            <person name="Goldberg J."/>
            <person name="Griggs A."/>
            <person name="Gujja S."/>
            <person name="Heilman E.R."/>
            <person name="Heiman D."/>
            <person name="Hepburn T."/>
            <person name="Howarth C."/>
            <person name="Jen D."/>
            <person name="Larson L."/>
            <person name="Mehta T."/>
            <person name="Neiman D."/>
            <person name="Pearson M."/>
            <person name="Roberts A."/>
            <person name="Saif S."/>
            <person name="Shea T."/>
            <person name="Shenoy N."/>
            <person name="Sisk P."/>
            <person name="Stolte C."/>
            <person name="Sykes S."/>
            <person name="Walk T."/>
            <person name="White J."/>
            <person name="Yandava C."/>
            <person name="Haas B."/>
            <person name="Nusbaum C."/>
            <person name="Birren B."/>
        </authorList>
    </citation>
    <scope>NUCLEOTIDE SEQUENCE [LARGE SCALE GENOMIC DNA]</scope>
    <source>
        <strain evidence="4">R3-111a-1</strain>
    </source>
</reference>
<feature type="compositionally biased region" description="Basic and acidic residues" evidence="1">
    <location>
        <begin position="306"/>
        <end position="318"/>
    </location>
</feature>
<feature type="compositionally biased region" description="Basic residues" evidence="1">
    <location>
        <begin position="12"/>
        <end position="22"/>
    </location>
</feature>
<reference evidence="2" key="3">
    <citation type="submission" date="2010-09" db="EMBL/GenBank/DDBJ databases">
        <title>Annotation of Gaeumannomyces graminis var. tritici R3-111a-1.</title>
        <authorList>
            <consortium name="The Broad Institute Genome Sequencing Platform"/>
            <person name="Ma L.-J."/>
            <person name="Dead R."/>
            <person name="Young S.K."/>
            <person name="Zeng Q."/>
            <person name="Gargeya S."/>
            <person name="Fitzgerald M."/>
            <person name="Haas B."/>
            <person name="Abouelleil A."/>
            <person name="Alvarado L."/>
            <person name="Arachchi H.M."/>
            <person name="Berlin A."/>
            <person name="Brown A."/>
            <person name="Chapman S.B."/>
            <person name="Chen Z."/>
            <person name="Dunbar C."/>
            <person name="Freedman E."/>
            <person name="Gearin G."/>
            <person name="Gellesch M."/>
            <person name="Goldberg J."/>
            <person name="Griggs A."/>
            <person name="Gujja S."/>
            <person name="Heiman D."/>
            <person name="Howarth C."/>
            <person name="Larson L."/>
            <person name="Lui A."/>
            <person name="MacDonald P.J.P."/>
            <person name="Mehta T."/>
            <person name="Montmayeur A."/>
            <person name="Murphy C."/>
            <person name="Neiman D."/>
            <person name="Pearson M."/>
            <person name="Priest M."/>
            <person name="Roberts A."/>
            <person name="Saif S."/>
            <person name="Shea T."/>
            <person name="Shenoy N."/>
            <person name="Sisk P."/>
            <person name="Stolte C."/>
            <person name="Sykes S."/>
            <person name="Yandava C."/>
            <person name="Wortman J."/>
            <person name="Nusbaum C."/>
            <person name="Birren B."/>
        </authorList>
    </citation>
    <scope>NUCLEOTIDE SEQUENCE</scope>
    <source>
        <strain evidence="2">R3-111a-1</strain>
    </source>
</reference>
<evidence type="ECO:0000256" key="1">
    <source>
        <dbReference type="SAM" id="MobiDB-lite"/>
    </source>
</evidence>
<feature type="region of interest" description="Disordered" evidence="1">
    <location>
        <begin position="69"/>
        <end position="148"/>
    </location>
</feature>
<evidence type="ECO:0000313" key="3">
    <source>
        <dbReference type="EnsemblFungi" id="EJT68777"/>
    </source>
</evidence>
<dbReference type="EMBL" id="GL385422">
    <property type="protein sequence ID" value="EJT68777.1"/>
    <property type="molecule type" value="Genomic_DNA"/>
</dbReference>
<dbReference type="VEuPathDB" id="FungiDB:GGTG_13654"/>
<dbReference type="GO" id="GO:0017025">
    <property type="term" value="F:TBP-class protein binding"/>
    <property type="evidence" value="ECO:0007669"/>
    <property type="project" value="TreeGrafter"/>
</dbReference>
<feature type="region of interest" description="Disordered" evidence="1">
    <location>
        <begin position="365"/>
        <end position="403"/>
    </location>
</feature>
<dbReference type="EnsemblFungi" id="EJT68777">
    <property type="protein sequence ID" value="EJT68777"/>
    <property type="gene ID" value="GGTG_13654"/>
</dbReference>
<feature type="region of interest" description="Disordered" evidence="1">
    <location>
        <begin position="1"/>
        <end position="38"/>
    </location>
</feature>
<dbReference type="RefSeq" id="XP_009229835.1">
    <property type="nucleotide sequence ID" value="XM_009231571.1"/>
</dbReference>
<name>J3PJH2_GAET3</name>
<dbReference type="GO" id="GO:0042790">
    <property type="term" value="P:nucleolar large rRNA transcription by RNA polymerase I"/>
    <property type="evidence" value="ECO:0007669"/>
    <property type="project" value="TreeGrafter"/>
</dbReference>
<feature type="compositionally biased region" description="Basic residues" evidence="1">
    <location>
        <begin position="185"/>
        <end position="194"/>
    </location>
</feature>
<dbReference type="HOGENOM" id="CLU_027162_0_1_1"/>
<dbReference type="Proteomes" id="UP000006039">
    <property type="component" value="Unassembled WGS sequence"/>
</dbReference>
<dbReference type="eggNOG" id="ENOG502SC4N">
    <property type="taxonomic scope" value="Eukaryota"/>
</dbReference>
<keyword evidence="4" id="KW-1185">Reference proteome</keyword>
<feature type="compositionally biased region" description="Pro residues" evidence="1">
    <location>
        <begin position="367"/>
        <end position="377"/>
    </location>
</feature>
<dbReference type="STRING" id="644352.J3PJH2"/>
<organism evidence="2">
    <name type="scientific">Gaeumannomyces tritici (strain R3-111a-1)</name>
    <name type="common">Wheat and barley take-all root rot fungus</name>
    <name type="synonym">Gaeumannomyces graminis var. tritici</name>
    <dbReference type="NCBI Taxonomy" id="644352"/>
    <lineage>
        <taxon>Eukaryota</taxon>
        <taxon>Fungi</taxon>
        <taxon>Dikarya</taxon>
        <taxon>Ascomycota</taxon>
        <taxon>Pezizomycotina</taxon>
        <taxon>Sordariomycetes</taxon>
        <taxon>Sordariomycetidae</taxon>
        <taxon>Magnaporthales</taxon>
        <taxon>Magnaporthaceae</taxon>
        <taxon>Gaeumannomyces</taxon>
    </lineage>
</organism>
<feature type="compositionally biased region" description="Basic and acidic residues" evidence="1">
    <location>
        <begin position="390"/>
        <end position="403"/>
    </location>
</feature>
<reference evidence="3" key="4">
    <citation type="journal article" date="2015" name="G3 (Bethesda)">
        <title>Genome sequences of three phytopathogenic species of the Magnaporthaceae family of fungi.</title>
        <authorList>
            <person name="Okagaki L.H."/>
            <person name="Nunes C.C."/>
            <person name="Sailsbery J."/>
            <person name="Clay B."/>
            <person name="Brown D."/>
            <person name="John T."/>
            <person name="Oh Y."/>
            <person name="Young N."/>
            <person name="Fitzgerald M."/>
            <person name="Haas B.J."/>
            <person name="Zeng Q."/>
            <person name="Young S."/>
            <person name="Adiconis X."/>
            <person name="Fan L."/>
            <person name="Levin J.Z."/>
            <person name="Mitchell T.K."/>
            <person name="Okubara P.A."/>
            <person name="Farman M.L."/>
            <person name="Kohn L.M."/>
            <person name="Birren B."/>
            <person name="Ma L.-J."/>
            <person name="Dean R.A."/>
        </authorList>
    </citation>
    <scope>NUCLEOTIDE SEQUENCE</scope>
    <source>
        <strain evidence="3">R3-111a-1</strain>
    </source>
</reference>
<gene>
    <name evidence="3" type="primary">20354112</name>
    <name evidence="2" type="ORF">GGTG_13654</name>
</gene>
<reference evidence="3" key="5">
    <citation type="submission" date="2018-04" db="UniProtKB">
        <authorList>
            <consortium name="EnsemblFungi"/>
        </authorList>
    </citation>
    <scope>IDENTIFICATION</scope>
    <source>
        <strain evidence="3">R3-111a-1</strain>
    </source>
</reference>
<accession>J3PJH2</accession>
<evidence type="ECO:0000313" key="4">
    <source>
        <dbReference type="Proteomes" id="UP000006039"/>
    </source>
</evidence>
<dbReference type="GO" id="GO:0070860">
    <property type="term" value="C:RNA polymerase I core factor complex"/>
    <property type="evidence" value="ECO:0007669"/>
    <property type="project" value="TreeGrafter"/>
</dbReference>
<dbReference type="InterPro" id="IPR053029">
    <property type="entry name" value="RNA_pol_I-specific_init_factor"/>
</dbReference>
<evidence type="ECO:0000313" key="2">
    <source>
        <dbReference type="EMBL" id="EJT68777.1"/>
    </source>
</evidence>
<protein>
    <submittedName>
        <fullName evidence="2 3">Uncharacterized protein</fullName>
    </submittedName>
</protein>
<feature type="region of interest" description="Disordered" evidence="1">
    <location>
        <begin position="163"/>
        <end position="194"/>
    </location>
</feature>
<dbReference type="GO" id="GO:0001164">
    <property type="term" value="F:RNA polymerase I core promoter sequence-specific DNA binding"/>
    <property type="evidence" value="ECO:0007669"/>
    <property type="project" value="TreeGrafter"/>
</dbReference>
<reference evidence="2" key="2">
    <citation type="submission" date="2010-07" db="EMBL/GenBank/DDBJ databases">
        <authorList>
            <consortium name="The Broad Institute Genome Sequencing Platform"/>
            <consortium name="Broad Institute Genome Sequencing Center for Infectious Disease"/>
            <person name="Ma L.-J."/>
            <person name="Dead R."/>
            <person name="Young S."/>
            <person name="Zeng Q."/>
            <person name="Koehrsen M."/>
            <person name="Alvarado L."/>
            <person name="Berlin A."/>
            <person name="Chapman S.B."/>
            <person name="Chen Z."/>
            <person name="Freedman E."/>
            <person name="Gellesch M."/>
            <person name="Goldberg J."/>
            <person name="Griggs A."/>
            <person name="Gujja S."/>
            <person name="Heilman E.R."/>
            <person name="Heiman D."/>
            <person name="Hepburn T."/>
            <person name="Howarth C."/>
            <person name="Jen D."/>
            <person name="Larson L."/>
            <person name="Mehta T."/>
            <person name="Neiman D."/>
            <person name="Pearson M."/>
            <person name="Roberts A."/>
            <person name="Saif S."/>
            <person name="Shea T."/>
            <person name="Shenoy N."/>
            <person name="Sisk P."/>
            <person name="Stolte C."/>
            <person name="Sykes S."/>
            <person name="Walk T."/>
            <person name="White J."/>
            <person name="Yandava C."/>
            <person name="Haas B."/>
            <person name="Nusbaum C."/>
            <person name="Birren B."/>
        </authorList>
    </citation>
    <scope>NUCLEOTIDE SEQUENCE</scope>
    <source>
        <strain evidence="2">R3-111a-1</strain>
    </source>
</reference>
<feature type="compositionally biased region" description="Basic residues" evidence="1">
    <location>
        <begin position="132"/>
        <end position="145"/>
    </location>
</feature>